<dbReference type="AlphaFoldDB" id="A0A171D9U9"/>
<keyword evidence="2" id="KW-0238">DNA-binding</keyword>
<dbReference type="PROSITE" id="PS01117">
    <property type="entry name" value="HTH_MARR_1"/>
    <property type="match status" value="1"/>
</dbReference>
<proteinExistence type="predicted"/>
<dbReference type="SUPFAM" id="SSF46785">
    <property type="entry name" value="Winged helix' DNA-binding domain"/>
    <property type="match status" value="1"/>
</dbReference>
<dbReference type="SMART" id="SM00347">
    <property type="entry name" value="HTH_MARR"/>
    <property type="match status" value="1"/>
</dbReference>
<organism evidence="5 6">
    <name type="scientific">Planomonospora sphaerica</name>
    <dbReference type="NCBI Taxonomy" id="161355"/>
    <lineage>
        <taxon>Bacteria</taxon>
        <taxon>Bacillati</taxon>
        <taxon>Actinomycetota</taxon>
        <taxon>Actinomycetes</taxon>
        <taxon>Streptosporangiales</taxon>
        <taxon>Streptosporangiaceae</taxon>
        <taxon>Planomonospora</taxon>
    </lineage>
</organism>
<evidence type="ECO:0000256" key="1">
    <source>
        <dbReference type="ARBA" id="ARBA00023015"/>
    </source>
</evidence>
<dbReference type="InterPro" id="IPR036390">
    <property type="entry name" value="WH_DNA-bd_sf"/>
</dbReference>
<dbReference type="GO" id="GO:0006950">
    <property type="term" value="P:response to stress"/>
    <property type="evidence" value="ECO:0007669"/>
    <property type="project" value="TreeGrafter"/>
</dbReference>
<gene>
    <name evidence="5" type="ORF">PS9374_03518</name>
</gene>
<evidence type="ECO:0000313" key="6">
    <source>
        <dbReference type="Proteomes" id="UP000077701"/>
    </source>
</evidence>
<dbReference type="PANTHER" id="PTHR33164:SF99">
    <property type="entry name" value="MARR FAMILY REGULATORY PROTEIN"/>
    <property type="match status" value="1"/>
</dbReference>
<evidence type="ECO:0000313" key="5">
    <source>
        <dbReference type="EMBL" id="GAT67858.1"/>
    </source>
</evidence>
<protein>
    <submittedName>
        <fullName evidence="5">MarR family transcriptional regulator</fullName>
    </submittedName>
</protein>
<dbReference type="InterPro" id="IPR023187">
    <property type="entry name" value="Tscrpt_reg_MarR-type_CS"/>
</dbReference>
<evidence type="ECO:0000256" key="2">
    <source>
        <dbReference type="ARBA" id="ARBA00023125"/>
    </source>
</evidence>
<reference evidence="5 6" key="1">
    <citation type="journal article" date="2016" name="Genome Announc.">
        <title>Draft Genome Sequence of Planomonospora sphaerica JCM9374, a Rare Actinomycete.</title>
        <authorList>
            <person name="Dohra H."/>
            <person name="Suzuki T."/>
            <person name="Inoue Y."/>
            <person name="Kodani S."/>
        </authorList>
    </citation>
    <scope>NUCLEOTIDE SEQUENCE [LARGE SCALE GENOMIC DNA]</scope>
    <source>
        <strain evidence="5 6">JCM 9374</strain>
    </source>
</reference>
<feature type="domain" description="HTH marR-type" evidence="4">
    <location>
        <begin position="4"/>
        <end position="134"/>
    </location>
</feature>
<keyword evidence="6" id="KW-1185">Reference proteome</keyword>
<comment type="caution">
    <text evidence="5">The sequence shown here is derived from an EMBL/GenBank/DDBJ whole genome shotgun (WGS) entry which is preliminary data.</text>
</comment>
<keyword evidence="3" id="KW-0804">Transcription</keyword>
<dbReference type="Proteomes" id="UP000077701">
    <property type="component" value="Unassembled WGS sequence"/>
</dbReference>
<accession>A0A171D9U9</accession>
<evidence type="ECO:0000256" key="3">
    <source>
        <dbReference type="ARBA" id="ARBA00023163"/>
    </source>
</evidence>
<dbReference type="InterPro" id="IPR039422">
    <property type="entry name" value="MarR/SlyA-like"/>
</dbReference>
<name>A0A171D9U9_9ACTN</name>
<dbReference type="RefSeq" id="WP_068897906.1">
    <property type="nucleotide sequence ID" value="NZ_BDCX01000008.1"/>
</dbReference>
<dbReference type="GO" id="GO:0003700">
    <property type="term" value="F:DNA-binding transcription factor activity"/>
    <property type="evidence" value="ECO:0007669"/>
    <property type="project" value="InterPro"/>
</dbReference>
<keyword evidence="1" id="KW-0805">Transcription regulation</keyword>
<evidence type="ECO:0000259" key="4">
    <source>
        <dbReference type="PROSITE" id="PS50995"/>
    </source>
</evidence>
<dbReference type="PANTHER" id="PTHR33164">
    <property type="entry name" value="TRANSCRIPTIONAL REGULATOR, MARR FAMILY"/>
    <property type="match status" value="1"/>
</dbReference>
<dbReference type="Pfam" id="PF01047">
    <property type="entry name" value="MarR"/>
    <property type="match status" value="1"/>
</dbReference>
<dbReference type="EMBL" id="BDCX01000008">
    <property type="protein sequence ID" value="GAT67858.1"/>
    <property type="molecule type" value="Genomic_DNA"/>
</dbReference>
<dbReference type="InterPro" id="IPR000835">
    <property type="entry name" value="HTH_MarR-typ"/>
</dbReference>
<dbReference type="STRING" id="161355.PS9374_03518"/>
<dbReference type="InterPro" id="IPR036388">
    <property type="entry name" value="WH-like_DNA-bd_sf"/>
</dbReference>
<dbReference type="Gene3D" id="1.10.10.10">
    <property type="entry name" value="Winged helix-like DNA-binding domain superfamily/Winged helix DNA-binding domain"/>
    <property type="match status" value="1"/>
</dbReference>
<dbReference type="PROSITE" id="PS50995">
    <property type="entry name" value="HTH_MARR_2"/>
    <property type="match status" value="1"/>
</dbReference>
<reference evidence="6" key="2">
    <citation type="submission" date="2016-04" db="EMBL/GenBank/DDBJ databases">
        <title>Planomonospora sphaerica JCM9374 whole genome shotgun sequence.</title>
        <authorList>
            <person name="Suzuki T."/>
            <person name="Dohra H."/>
            <person name="Kodani S."/>
        </authorList>
    </citation>
    <scope>NUCLEOTIDE SEQUENCE [LARGE SCALE GENOMIC DNA]</scope>
    <source>
        <strain evidence="6">JCM 9374</strain>
    </source>
</reference>
<sequence>MNVTSEVVSLMGEIALRYNRRYEEAAVRHRLTALQAKALMLVAAEPLPMRRIAGLFNCDPSNITGIVDRLEKRGLVRRDPVPTDRRVRHIALTEEGRRIVEELRGSLGFAAAPLGALTAPERTQLRDLLKRMLAADTTDTTDTTYVADAADTAGMADATDATDAEAAGRTG</sequence>
<dbReference type="PRINTS" id="PR00598">
    <property type="entry name" value="HTHMARR"/>
</dbReference>
<dbReference type="GO" id="GO:0003677">
    <property type="term" value="F:DNA binding"/>
    <property type="evidence" value="ECO:0007669"/>
    <property type="project" value="UniProtKB-KW"/>
</dbReference>